<evidence type="ECO:0000256" key="3">
    <source>
        <dbReference type="ARBA" id="ARBA00023125"/>
    </source>
</evidence>
<keyword evidence="7" id="KW-1185">Reference proteome</keyword>
<dbReference type="InterPro" id="IPR000551">
    <property type="entry name" value="MerR-type_HTH_dom"/>
</dbReference>
<reference evidence="6 7" key="1">
    <citation type="submission" date="2024-09" db="EMBL/GenBank/DDBJ databases">
        <authorList>
            <person name="Sun Q."/>
            <person name="Mori K."/>
        </authorList>
    </citation>
    <scope>NUCLEOTIDE SEQUENCE [LARGE SCALE GENOMIC DNA]</scope>
    <source>
        <strain evidence="6 7">JCM 12520</strain>
    </source>
</reference>
<evidence type="ECO:0000313" key="7">
    <source>
        <dbReference type="Proteomes" id="UP001589619"/>
    </source>
</evidence>
<protein>
    <submittedName>
        <fullName evidence="6">MerR family transcriptional regulator</fullName>
    </submittedName>
</protein>
<proteinExistence type="predicted"/>
<feature type="domain" description="HTH merR-type" evidence="5">
    <location>
        <begin position="7"/>
        <end position="72"/>
    </location>
</feature>
<organism evidence="6 7">
    <name type="scientific">Paenibacillus hodogayensis</name>
    <dbReference type="NCBI Taxonomy" id="279208"/>
    <lineage>
        <taxon>Bacteria</taxon>
        <taxon>Bacillati</taxon>
        <taxon>Bacillota</taxon>
        <taxon>Bacilli</taxon>
        <taxon>Bacillales</taxon>
        <taxon>Paenibacillaceae</taxon>
        <taxon>Paenibacillus</taxon>
    </lineage>
</organism>
<dbReference type="SUPFAM" id="SSF46955">
    <property type="entry name" value="Putative DNA-binding domain"/>
    <property type="match status" value="1"/>
</dbReference>
<dbReference type="RefSeq" id="WP_344901186.1">
    <property type="nucleotide sequence ID" value="NZ_BAAAYO010000001.1"/>
</dbReference>
<dbReference type="PANTHER" id="PTHR30204:SF69">
    <property type="entry name" value="MERR-FAMILY TRANSCRIPTIONAL REGULATOR"/>
    <property type="match status" value="1"/>
</dbReference>
<evidence type="ECO:0000259" key="5">
    <source>
        <dbReference type="PROSITE" id="PS50937"/>
    </source>
</evidence>
<gene>
    <name evidence="6" type="ORF">ACFFNY_18260</name>
</gene>
<comment type="caution">
    <text evidence="6">The sequence shown here is derived from an EMBL/GenBank/DDBJ whole genome shotgun (WGS) entry which is preliminary data.</text>
</comment>
<dbReference type="Gene3D" id="1.10.1660.10">
    <property type="match status" value="1"/>
</dbReference>
<dbReference type="PRINTS" id="PR00040">
    <property type="entry name" value="HTHMERR"/>
</dbReference>
<keyword evidence="2" id="KW-0805">Transcription regulation</keyword>
<evidence type="ECO:0000256" key="1">
    <source>
        <dbReference type="ARBA" id="ARBA00022491"/>
    </source>
</evidence>
<keyword evidence="4" id="KW-0804">Transcription</keyword>
<dbReference type="EMBL" id="JBHMAG010000012">
    <property type="protein sequence ID" value="MFB9753514.1"/>
    <property type="molecule type" value="Genomic_DNA"/>
</dbReference>
<sequence>MAGYLRGQLAKLADVHNETLIYYEKQGLLPPPERTDAGYRMYPVETLALLVFIKNAKACGFTLKEIKKSLDKSAQGLIGIGDFVAVIERKMADLDEEIAIRERTKARLSDLKEGLLAADKHPGVRETLRMLQMDS</sequence>
<name>A0ABV5VYY0_9BACL</name>
<accession>A0ABV5VYY0</accession>
<evidence type="ECO:0000256" key="4">
    <source>
        <dbReference type="ARBA" id="ARBA00023163"/>
    </source>
</evidence>
<keyword evidence="1" id="KW-0678">Repressor</keyword>
<dbReference type="PANTHER" id="PTHR30204">
    <property type="entry name" value="REDOX-CYCLING DRUG-SENSING TRANSCRIPTIONAL ACTIVATOR SOXR"/>
    <property type="match status" value="1"/>
</dbReference>
<dbReference type="Proteomes" id="UP001589619">
    <property type="component" value="Unassembled WGS sequence"/>
</dbReference>
<dbReference type="InterPro" id="IPR047057">
    <property type="entry name" value="MerR_fam"/>
</dbReference>
<dbReference type="InterPro" id="IPR009061">
    <property type="entry name" value="DNA-bd_dom_put_sf"/>
</dbReference>
<dbReference type="Pfam" id="PF13411">
    <property type="entry name" value="MerR_1"/>
    <property type="match status" value="1"/>
</dbReference>
<evidence type="ECO:0000256" key="2">
    <source>
        <dbReference type="ARBA" id="ARBA00023015"/>
    </source>
</evidence>
<dbReference type="SMART" id="SM00422">
    <property type="entry name" value="HTH_MERR"/>
    <property type="match status" value="1"/>
</dbReference>
<keyword evidence="3" id="KW-0238">DNA-binding</keyword>
<evidence type="ECO:0000313" key="6">
    <source>
        <dbReference type="EMBL" id="MFB9753514.1"/>
    </source>
</evidence>
<dbReference type="PROSITE" id="PS50937">
    <property type="entry name" value="HTH_MERR_2"/>
    <property type="match status" value="1"/>
</dbReference>